<evidence type="ECO:0000256" key="1">
    <source>
        <dbReference type="SAM" id="MobiDB-lite"/>
    </source>
</evidence>
<dbReference type="STRING" id="1081102.A0A162KB10"/>
<dbReference type="InterPro" id="IPR057229">
    <property type="entry name" value="DUF7907"/>
</dbReference>
<feature type="domain" description="DUF7907" evidence="3">
    <location>
        <begin position="52"/>
        <end position="231"/>
    </location>
</feature>
<dbReference type="AlphaFoldDB" id="A0A162KB10"/>
<keyword evidence="5" id="KW-1185">Reference proteome</keyword>
<feature type="region of interest" description="Disordered" evidence="1">
    <location>
        <begin position="25"/>
        <end position="50"/>
    </location>
</feature>
<evidence type="ECO:0000259" key="3">
    <source>
        <dbReference type="Pfam" id="PF25484"/>
    </source>
</evidence>
<proteinExistence type="predicted"/>
<sequence length="238" mass="25077">MHSSSLLAVATLLSTAAAVAAPVRARAPAPDTPTPTSVPPVFPTTTPTPPGRFYLKTQVKSGQTGKDAFDGLYLYAYHTGAGTNDAMLSSNVSVAGKAYQQPGTVPDTTGGTQQPAYFSVLFDLGSPDVPWQLVPQPSVNIYAGWQPVRINAGAAGPSNSSAFYLDDDNELEWTNTAGTSTPSSFDGWLVCQWWHTDIDNPGEPGTQLFFRVNGFGDSTPSSCADVNLVQEHIAVPLA</sequence>
<organism evidence="4 5">
    <name type="scientific">Niveomyces insectorum RCEF 264</name>
    <dbReference type="NCBI Taxonomy" id="1081102"/>
    <lineage>
        <taxon>Eukaryota</taxon>
        <taxon>Fungi</taxon>
        <taxon>Dikarya</taxon>
        <taxon>Ascomycota</taxon>
        <taxon>Pezizomycotina</taxon>
        <taxon>Sordariomycetes</taxon>
        <taxon>Hypocreomycetidae</taxon>
        <taxon>Hypocreales</taxon>
        <taxon>Cordycipitaceae</taxon>
        <taxon>Niveomyces</taxon>
    </lineage>
</organism>
<evidence type="ECO:0000256" key="2">
    <source>
        <dbReference type="SAM" id="SignalP"/>
    </source>
</evidence>
<feature type="signal peptide" evidence="2">
    <location>
        <begin position="1"/>
        <end position="20"/>
    </location>
</feature>
<dbReference type="Proteomes" id="UP000076874">
    <property type="component" value="Unassembled WGS sequence"/>
</dbReference>
<reference evidence="4 5" key="1">
    <citation type="journal article" date="2016" name="Genome Biol. Evol.">
        <title>Divergent and convergent evolution of fungal pathogenicity.</title>
        <authorList>
            <person name="Shang Y."/>
            <person name="Xiao G."/>
            <person name="Zheng P."/>
            <person name="Cen K."/>
            <person name="Zhan S."/>
            <person name="Wang C."/>
        </authorList>
    </citation>
    <scope>NUCLEOTIDE SEQUENCE [LARGE SCALE GENOMIC DNA]</scope>
    <source>
        <strain evidence="4 5">RCEF 264</strain>
    </source>
</reference>
<evidence type="ECO:0000313" key="4">
    <source>
        <dbReference type="EMBL" id="OAA65428.1"/>
    </source>
</evidence>
<dbReference type="EMBL" id="AZHD01000003">
    <property type="protein sequence ID" value="OAA65428.1"/>
    <property type="molecule type" value="Genomic_DNA"/>
</dbReference>
<comment type="caution">
    <text evidence="4">The sequence shown here is derived from an EMBL/GenBank/DDBJ whole genome shotgun (WGS) entry which is preliminary data.</text>
</comment>
<gene>
    <name evidence="4" type="ORF">SPI_02215</name>
</gene>
<dbReference type="Pfam" id="PF25484">
    <property type="entry name" value="DUF7907"/>
    <property type="match status" value="1"/>
</dbReference>
<feature type="compositionally biased region" description="Pro residues" evidence="1">
    <location>
        <begin position="30"/>
        <end position="50"/>
    </location>
</feature>
<feature type="chain" id="PRO_5007836687" description="DUF7907 domain-containing protein" evidence="2">
    <location>
        <begin position="21"/>
        <end position="238"/>
    </location>
</feature>
<accession>A0A162KB10</accession>
<dbReference type="OrthoDB" id="3518533at2759"/>
<protein>
    <recommendedName>
        <fullName evidence="3">DUF7907 domain-containing protein</fullName>
    </recommendedName>
</protein>
<evidence type="ECO:0000313" key="5">
    <source>
        <dbReference type="Proteomes" id="UP000076874"/>
    </source>
</evidence>
<name>A0A162KB10_9HYPO</name>
<keyword evidence="2" id="KW-0732">Signal</keyword>